<evidence type="ECO:0000256" key="11">
    <source>
        <dbReference type="ARBA" id="ARBA00022989"/>
    </source>
</evidence>
<evidence type="ECO:0000256" key="1">
    <source>
        <dbReference type="ARBA" id="ARBA00001936"/>
    </source>
</evidence>
<keyword evidence="10" id="KW-0460">Magnesium</keyword>
<evidence type="ECO:0000256" key="2">
    <source>
        <dbReference type="ARBA" id="ARBA00001946"/>
    </source>
</evidence>
<keyword evidence="21" id="KW-1185">Reference proteome</keyword>
<dbReference type="EMBL" id="SGPK01000007">
    <property type="protein sequence ID" value="THH11833.1"/>
    <property type="molecule type" value="Genomic_DNA"/>
</dbReference>
<evidence type="ECO:0000256" key="18">
    <source>
        <dbReference type="SAM" id="MobiDB-lite"/>
    </source>
</evidence>
<protein>
    <recommendedName>
        <fullName evidence="5">CDP-diacylglycerol--inositol 3-phosphatidyltransferase</fullName>
        <ecNumber evidence="5">2.7.8.11</ecNumber>
    </recommendedName>
</protein>
<dbReference type="Pfam" id="PF08695">
    <property type="entry name" value="Coa1"/>
    <property type="match status" value="1"/>
</dbReference>
<dbReference type="GO" id="GO:0006661">
    <property type="term" value="P:phosphatidylinositol biosynthetic process"/>
    <property type="evidence" value="ECO:0007669"/>
    <property type="project" value="TreeGrafter"/>
</dbReference>
<keyword evidence="7 17" id="KW-0808">Transferase</keyword>
<keyword evidence="6" id="KW-0444">Lipid biosynthesis</keyword>
<dbReference type="GO" id="GO:0005794">
    <property type="term" value="C:Golgi apparatus"/>
    <property type="evidence" value="ECO:0007669"/>
    <property type="project" value="TreeGrafter"/>
</dbReference>
<keyword evidence="15" id="KW-0464">Manganese</keyword>
<evidence type="ECO:0000256" key="15">
    <source>
        <dbReference type="ARBA" id="ARBA00023211"/>
    </source>
</evidence>
<comment type="caution">
    <text evidence="20">The sequence shown here is derived from an EMBL/GenBank/DDBJ whole genome shotgun (WGS) entry which is preliminary data.</text>
</comment>
<evidence type="ECO:0000256" key="4">
    <source>
        <dbReference type="ARBA" id="ARBA00010441"/>
    </source>
</evidence>
<keyword evidence="13 19" id="KW-0472">Membrane</keyword>
<comment type="similarity">
    <text evidence="4 17">Belongs to the CDP-alcohol phosphatidyltransferase class-I family.</text>
</comment>
<dbReference type="PANTHER" id="PTHR15362">
    <property type="entry name" value="PHOSPHATIDYLINOSITOL SYNTHASE"/>
    <property type="match status" value="1"/>
</dbReference>
<dbReference type="AlphaFoldDB" id="A0A4V3XE06"/>
<accession>A0A4V3XE06</accession>
<keyword evidence="8 19" id="KW-0812">Transmembrane</keyword>
<feature type="transmembrane region" description="Helical" evidence="19">
    <location>
        <begin position="76"/>
        <end position="96"/>
    </location>
</feature>
<evidence type="ECO:0000256" key="19">
    <source>
        <dbReference type="SAM" id="Phobius"/>
    </source>
</evidence>
<dbReference type="GO" id="GO:0046872">
    <property type="term" value="F:metal ion binding"/>
    <property type="evidence" value="ECO:0007669"/>
    <property type="project" value="UniProtKB-KW"/>
</dbReference>
<evidence type="ECO:0000256" key="16">
    <source>
        <dbReference type="ARBA" id="ARBA00023264"/>
    </source>
</evidence>
<evidence type="ECO:0000313" key="20">
    <source>
        <dbReference type="EMBL" id="THH11833.1"/>
    </source>
</evidence>
<comment type="cofactor">
    <cofactor evidence="1">
        <name>Mn(2+)</name>
        <dbReference type="ChEBI" id="CHEBI:29035"/>
    </cofactor>
</comment>
<comment type="subcellular location">
    <subcellularLocation>
        <location evidence="3">Membrane</location>
        <topology evidence="3">Multi-pass membrane protein</topology>
    </subcellularLocation>
</comment>
<evidence type="ECO:0000256" key="13">
    <source>
        <dbReference type="ARBA" id="ARBA00023136"/>
    </source>
</evidence>
<evidence type="ECO:0000256" key="9">
    <source>
        <dbReference type="ARBA" id="ARBA00022723"/>
    </source>
</evidence>
<evidence type="ECO:0000313" key="21">
    <source>
        <dbReference type="Proteomes" id="UP000308199"/>
    </source>
</evidence>
<keyword evidence="9" id="KW-0479">Metal-binding</keyword>
<dbReference type="Pfam" id="PF01066">
    <property type="entry name" value="CDP-OH_P_transf"/>
    <property type="match status" value="1"/>
</dbReference>
<dbReference type="FunFam" id="1.20.120.1760:FF:000003">
    <property type="entry name" value="CDP-diacylglycerol--inositol 3-phosphatidyltransferase"/>
    <property type="match status" value="1"/>
</dbReference>
<evidence type="ECO:0000256" key="14">
    <source>
        <dbReference type="ARBA" id="ARBA00023209"/>
    </source>
</evidence>
<evidence type="ECO:0000256" key="17">
    <source>
        <dbReference type="RuleBase" id="RU003750"/>
    </source>
</evidence>
<evidence type="ECO:0000256" key="7">
    <source>
        <dbReference type="ARBA" id="ARBA00022679"/>
    </source>
</evidence>
<dbReference type="PROSITE" id="PS00379">
    <property type="entry name" value="CDP_ALCOHOL_P_TRANSF"/>
    <property type="match status" value="1"/>
</dbReference>
<evidence type="ECO:0000256" key="5">
    <source>
        <dbReference type="ARBA" id="ARBA00013212"/>
    </source>
</evidence>
<dbReference type="OrthoDB" id="10251079at2759"/>
<dbReference type="PANTHER" id="PTHR15362:SF4">
    <property type="entry name" value="CDP-DIACYLGLYCEROL--INOSITOL 3-PHOSPHATIDYLTRANSFERASE"/>
    <property type="match status" value="1"/>
</dbReference>
<gene>
    <name evidence="20" type="ORF">EW145_g399</name>
</gene>
<dbReference type="InterPro" id="IPR048254">
    <property type="entry name" value="CDP_ALCOHOL_P_TRANSF_CS"/>
</dbReference>
<keyword evidence="14" id="KW-0594">Phospholipid biosynthesis</keyword>
<evidence type="ECO:0000256" key="10">
    <source>
        <dbReference type="ARBA" id="ARBA00022842"/>
    </source>
</evidence>
<sequence length="453" mass="50545">MSISAAEAAALRKAAQQSMKPRPARVLPRHPTIDGSARPPLKPPPEPLTFKNVARPGAFYERPRVKRDLPIVSSPWMGLVAFGAIGAAGWGAFLAYTMNQERMSSSIVRQILQNLRESDLVREAIGEGGLDGANARTLEEIESLPAKLRQPAFEKTRYLVDTYEPSALEKLDSTRQRPNGCPSNFTALLHHHRLVSSRATMSTAKRRRRSSVQVVDAKQAVDLATAQSENVFLFVPNLIGYTRVILAAVSLHFMSFHPKYSTIAYCVSCLLDAFDGHAARVLGQTSKFGAVLDMVTDRCTTSCLLCYLSSAYPSFATLFQFLITLDFSSHYMHMYSSLITGSRSHKLVQSDVSAILWYYYNNSITLFIFCAGNELFYVALYLMKWDHSPTGLALLGNLPWAQVLAVVSFPLWAFKNFVNVVQLWKASKILVGVDLAERAKQREEAEIRKRDKQ</sequence>
<proteinExistence type="inferred from homology"/>
<comment type="cofactor">
    <cofactor evidence="2">
        <name>Mg(2+)</name>
        <dbReference type="ChEBI" id="CHEBI:18420"/>
    </cofactor>
</comment>
<reference evidence="20 21" key="1">
    <citation type="submission" date="2019-02" db="EMBL/GenBank/DDBJ databases">
        <title>Genome sequencing of the rare red list fungi Phellinidium pouzarii.</title>
        <authorList>
            <person name="Buettner E."/>
            <person name="Kellner H."/>
        </authorList>
    </citation>
    <scope>NUCLEOTIDE SEQUENCE [LARGE SCALE GENOMIC DNA]</scope>
    <source>
        <strain evidence="20 21">DSM 108285</strain>
    </source>
</reference>
<keyword evidence="16" id="KW-1208">Phospholipid metabolism</keyword>
<feature type="transmembrane region" description="Helical" evidence="19">
    <location>
        <begin position="392"/>
        <end position="414"/>
    </location>
</feature>
<feature type="compositionally biased region" description="Low complexity" evidence="18">
    <location>
        <begin position="1"/>
        <end position="15"/>
    </location>
</feature>
<evidence type="ECO:0000256" key="8">
    <source>
        <dbReference type="ARBA" id="ARBA00022692"/>
    </source>
</evidence>
<evidence type="ECO:0000256" key="12">
    <source>
        <dbReference type="ARBA" id="ARBA00023098"/>
    </source>
</evidence>
<dbReference type="InterPro" id="IPR014807">
    <property type="entry name" value="Coa1"/>
</dbReference>
<dbReference type="EC" id="2.7.8.11" evidence="5"/>
<feature type="transmembrane region" description="Helical" evidence="19">
    <location>
        <begin position="357"/>
        <end position="380"/>
    </location>
</feature>
<feature type="region of interest" description="Disordered" evidence="18">
    <location>
        <begin position="1"/>
        <end position="48"/>
    </location>
</feature>
<dbReference type="Proteomes" id="UP000308199">
    <property type="component" value="Unassembled WGS sequence"/>
</dbReference>
<feature type="transmembrane region" description="Helical" evidence="19">
    <location>
        <begin position="304"/>
        <end position="325"/>
    </location>
</feature>
<dbReference type="InterPro" id="IPR043130">
    <property type="entry name" value="CDP-OH_PTrfase_TM_dom"/>
</dbReference>
<dbReference type="GO" id="GO:0003881">
    <property type="term" value="F:CDP-diacylglycerol-inositol 3-phosphatidyltransferase activity"/>
    <property type="evidence" value="ECO:0007669"/>
    <property type="project" value="UniProtKB-EC"/>
</dbReference>
<dbReference type="Gene3D" id="1.20.120.1760">
    <property type="match status" value="1"/>
</dbReference>
<evidence type="ECO:0000256" key="6">
    <source>
        <dbReference type="ARBA" id="ARBA00022516"/>
    </source>
</evidence>
<dbReference type="InterPro" id="IPR000462">
    <property type="entry name" value="CDP-OH_P_trans"/>
</dbReference>
<dbReference type="GO" id="GO:0016020">
    <property type="term" value="C:membrane"/>
    <property type="evidence" value="ECO:0007669"/>
    <property type="project" value="UniProtKB-SubCell"/>
</dbReference>
<name>A0A4V3XE06_9AGAM</name>
<evidence type="ECO:0000256" key="3">
    <source>
        <dbReference type="ARBA" id="ARBA00004141"/>
    </source>
</evidence>
<keyword evidence="11 19" id="KW-1133">Transmembrane helix</keyword>
<organism evidence="20 21">
    <name type="scientific">Phellinidium pouzarii</name>
    <dbReference type="NCBI Taxonomy" id="167371"/>
    <lineage>
        <taxon>Eukaryota</taxon>
        <taxon>Fungi</taxon>
        <taxon>Dikarya</taxon>
        <taxon>Basidiomycota</taxon>
        <taxon>Agaricomycotina</taxon>
        <taxon>Agaricomycetes</taxon>
        <taxon>Hymenochaetales</taxon>
        <taxon>Hymenochaetaceae</taxon>
        <taxon>Phellinidium</taxon>
    </lineage>
</organism>
<keyword evidence="12" id="KW-0443">Lipid metabolism</keyword>